<keyword evidence="9 11" id="KW-0472">Membrane</keyword>
<evidence type="ECO:0000256" key="3">
    <source>
        <dbReference type="ARBA" id="ARBA00022516"/>
    </source>
</evidence>
<dbReference type="OrthoDB" id="264532at2759"/>
<keyword evidence="5 11" id="KW-0812">Transmembrane</keyword>
<sequence length="345" mass="39365">MTMEVLGVKFAPINIPFRRRIQTLSAAAWFITMAFGGFIGLFLAVYMILQTRLWLVTIAYLIWAWGMDRHTCKKGGRRVEWVRSWTWWKYLKEYFPLNLERVPWVELDPKRNYLFCCFPHGMLPTGAFSAFGTNVGGFHDLFPTHKPYVLTLSQHFYMPFFRELAYALGGCCSSADSINWILSQPDGGKAAILAVGGAAESYNCRPGQYRVVLKNRKGFVKLAIKNGAPLVPVISFGETDLFSQVPSPEGSVIRYIQEFIRKLIGIAPALPLGRGFFQYSFGLVPQRKPVTTVVGRPLNVEKIEKPTQDDIDEVHEKFIECLVEMFEEQKHHYIKDADSTVFEIE</sequence>
<comment type="caution">
    <text evidence="12">The sequence shown here is derived from an EMBL/GenBank/DDBJ whole genome shotgun (WGS) entry which is preliminary data.</text>
</comment>
<dbReference type="GO" id="GO:0019432">
    <property type="term" value="P:triglyceride biosynthetic process"/>
    <property type="evidence" value="ECO:0007669"/>
    <property type="project" value="TreeGrafter"/>
</dbReference>
<evidence type="ECO:0000256" key="11">
    <source>
        <dbReference type="RuleBase" id="RU367023"/>
    </source>
</evidence>
<protein>
    <recommendedName>
        <fullName evidence="11">Acyltransferase</fullName>
        <ecNumber evidence="11">2.3.1.-</ecNumber>
    </recommendedName>
</protein>
<name>A0A5N4ATG9_PHOPY</name>
<evidence type="ECO:0000256" key="5">
    <source>
        <dbReference type="ARBA" id="ARBA00022692"/>
    </source>
</evidence>
<dbReference type="Proteomes" id="UP000327044">
    <property type="component" value="Unassembled WGS sequence"/>
</dbReference>
<comment type="caution">
    <text evidence="11">Lacks conserved residue(s) required for the propagation of feature annotation.</text>
</comment>
<keyword evidence="8" id="KW-0443">Lipid metabolism</keyword>
<dbReference type="GO" id="GO:0005789">
    <property type="term" value="C:endoplasmic reticulum membrane"/>
    <property type="evidence" value="ECO:0007669"/>
    <property type="project" value="UniProtKB-SubCell"/>
</dbReference>
<reference evidence="12 13" key="1">
    <citation type="journal article" date="2018" name="Elife">
        <title>Firefly genomes illuminate parallel origins of bioluminescence in beetles.</title>
        <authorList>
            <person name="Fallon T.R."/>
            <person name="Lower S.E."/>
            <person name="Chang C.H."/>
            <person name="Bessho-Uehara M."/>
            <person name="Martin G.J."/>
            <person name="Bewick A.J."/>
            <person name="Behringer M."/>
            <person name="Debat H.J."/>
            <person name="Wong I."/>
            <person name="Day J.C."/>
            <person name="Suvorov A."/>
            <person name="Silva C.J."/>
            <person name="Stanger-Hall K.F."/>
            <person name="Hall D.W."/>
            <person name="Schmitz R.J."/>
            <person name="Nelson D.R."/>
            <person name="Lewis S.M."/>
            <person name="Shigenobu S."/>
            <person name="Bybee S.M."/>
            <person name="Larracuente A.M."/>
            <person name="Oba Y."/>
            <person name="Weng J.K."/>
        </authorList>
    </citation>
    <scope>NUCLEOTIDE SEQUENCE [LARGE SCALE GENOMIC DNA]</scope>
    <source>
        <strain evidence="12">1611_PpyrPB1</strain>
        <tissue evidence="12">Whole body</tissue>
    </source>
</reference>
<evidence type="ECO:0000256" key="7">
    <source>
        <dbReference type="ARBA" id="ARBA00022989"/>
    </source>
</evidence>
<evidence type="ECO:0000256" key="1">
    <source>
        <dbReference type="ARBA" id="ARBA00004477"/>
    </source>
</evidence>
<dbReference type="SUPFAM" id="SSF69593">
    <property type="entry name" value="Glycerol-3-phosphate (1)-acyltransferase"/>
    <property type="match status" value="1"/>
</dbReference>
<evidence type="ECO:0000256" key="8">
    <source>
        <dbReference type="ARBA" id="ARBA00023098"/>
    </source>
</evidence>
<accession>A0A5N4ATG9</accession>
<evidence type="ECO:0000256" key="6">
    <source>
        <dbReference type="ARBA" id="ARBA00022824"/>
    </source>
</evidence>
<keyword evidence="6 11" id="KW-0256">Endoplasmic reticulum</keyword>
<keyword evidence="13" id="KW-1185">Reference proteome</keyword>
<dbReference type="CDD" id="cd07987">
    <property type="entry name" value="LPLAT_MGAT-like"/>
    <property type="match status" value="1"/>
</dbReference>
<organism evidence="12 13">
    <name type="scientific">Photinus pyralis</name>
    <name type="common">Common eastern firefly</name>
    <name type="synonym">Lampyris pyralis</name>
    <dbReference type="NCBI Taxonomy" id="7054"/>
    <lineage>
        <taxon>Eukaryota</taxon>
        <taxon>Metazoa</taxon>
        <taxon>Ecdysozoa</taxon>
        <taxon>Arthropoda</taxon>
        <taxon>Hexapoda</taxon>
        <taxon>Insecta</taxon>
        <taxon>Pterygota</taxon>
        <taxon>Neoptera</taxon>
        <taxon>Endopterygota</taxon>
        <taxon>Coleoptera</taxon>
        <taxon>Polyphaga</taxon>
        <taxon>Elateriformia</taxon>
        <taxon>Elateroidea</taxon>
        <taxon>Lampyridae</taxon>
        <taxon>Lampyrinae</taxon>
        <taxon>Photinus</taxon>
    </lineage>
</organism>
<dbReference type="AlphaFoldDB" id="A0A5N4ATG9"/>
<evidence type="ECO:0000313" key="12">
    <source>
        <dbReference type="EMBL" id="KAB0800609.1"/>
    </source>
</evidence>
<keyword evidence="4 11" id="KW-0808">Transferase</keyword>
<dbReference type="Pfam" id="PF03982">
    <property type="entry name" value="DAGAT"/>
    <property type="match status" value="1"/>
</dbReference>
<dbReference type="EC" id="2.3.1.-" evidence="11"/>
<keyword evidence="3" id="KW-0444">Lipid biosynthesis</keyword>
<proteinExistence type="inferred from homology"/>
<gene>
    <name evidence="12" type="ORF">PPYR_06349</name>
</gene>
<evidence type="ECO:0000256" key="9">
    <source>
        <dbReference type="ARBA" id="ARBA00023136"/>
    </source>
</evidence>
<evidence type="ECO:0000313" key="13">
    <source>
        <dbReference type="Proteomes" id="UP000327044"/>
    </source>
</evidence>
<feature type="transmembrane region" description="Helical" evidence="11">
    <location>
        <begin position="26"/>
        <end position="46"/>
    </location>
</feature>
<dbReference type="InParanoid" id="A0A5N4ATG9"/>
<comment type="subcellular location">
    <subcellularLocation>
        <location evidence="1 11">Endoplasmic reticulum membrane</location>
        <topology evidence="1 11">Multi-pass membrane protein</topology>
    </subcellularLocation>
</comment>
<dbReference type="FunCoup" id="A0A5N4ATG9">
    <property type="interactions" value="110"/>
</dbReference>
<evidence type="ECO:0000256" key="2">
    <source>
        <dbReference type="ARBA" id="ARBA00005420"/>
    </source>
</evidence>
<keyword evidence="10" id="KW-0012">Acyltransferase</keyword>
<dbReference type="PANTHER" id="PTHR12317:SF79">
    <property type="entry name" value="ACYLTRANSFERASE"/>
    <property type="match status" value="1"/>
</dbReference>
<keyword evidence="7 11" id="KW-1133">Transmembrane helix</keyword>
<dbReference type="GO" id="GO:0004144">
    <property type="term" value="F:diacylglycerol O-acyltransferase activity"/>
    <property type="evidence" value="ECO:0007669"/>
    <property type="project" value="TreeGrafter"/>
</dbReference>
<dbReference type="PANTHER" id="PTHR12317">
    <property type="entry name" value="DIACYLGLYCEROL O-ACYLTRANSFERASE"/>
    <property type="match status" value="1"/>
</dbReference>
<comment type="similarity">
    <text evidence="2 11">Belongs to the diacylglycerol acyltransferase family.</text>
</comment>
<dbReference type="EMBL" id="VVIM01000004">
    <property type="protein sequence ID" value="KAB0800609.1"/>
    <property type="molecule type" value="Genomic_DNA"/>
</dbReference>
<evidence type="ECO:0000256" key="10">
    <source>
        <dbReference type="ARBA" id="ARBA00023315"/>
    </source>
</evidence>
<dbReference type="InterPro" id="IPR007130">
    <property type="entry name" value="DAGAT"/>
</dbReference>
<evidence type="ECO:0000256" key="4">
    <source>
        <dbReference type="ARBA" id="ARBA00022679"/>
    </source>
</evidence>